<dbReference type="SUPFAM" id="SSF55729">
    <property type="entry name" value="Acyl-CoA N-acyltransferases (Nat)"/>
    <property type="match status" value="1"/>
</dbReference>
<proteinExistence type="predicted"/>
<name>A0A2M9C0Z6_9FLAO</name>
<evidence type="ECO:0000313" key="2">
    <source>
        <dbReference type="Proteomes" id="UP000228740"/>
    </source>
</evidence>
<dbReference type="PANTHER" id="PTHR41368:SF1">
    <property type="entry name" value="PROTEIN YGHO"/>
    <property type="match status" value="1"/>
</dbReference>
<sequence length="404" mass="48373">MVIFILPEKHYLSPTLAFYTMIIVEEVQSKTQKKEFLEFPARLYQHDQNYIRPRNIDIEDIFNPEKNKFFNNGECARFLFKNQHNETVGKVAVFINDTYLQKQPTGGLGFFDCINDQETANFIFGHCKNWLQQRGMEAMDGPINFGERDKFWGLVIEGYSEPLFCMNYNFPYYKDLFENYGFKIYFEQLCFSRPIFAEVSRVFTVMHAKHSKNPDISARPMTKNNLEKFSKDFTEIYNKAWAAHGEGKYLDETKTLKMFNMMKPIINEHISWFVYEKEKPIAMWMNLPDTNQWLKYLNGKFGIWEKLKFLWIKRFKKNEKMVGIVFGVIPEWQKKGIEGYMIWEGTQHLRKHTDFKVTEMQWIGDFNPKMIKIAENLDTTVTRKLATYRYLFNKHMKFEKHTML</sequence>
<comment type="caution">
    <text evidence="1">The sequence shown here is derived from an EMBL/GenBank/DDBJ whole genome shotgun (WGS) entry which is preliminary data.</text>
</comment>
<keyword evidence="2" id="KW-1185">Reference proteome</keyword>
<organism evidence="1 2">
    <name type="scientific">Chryseobacterium geocarposphaerae</name>
    <dbReference type="NCBI Taxonomy" id="1416776"/>
    <lineage>
        <taxon>Bacteria</taxon>
        <taxon>Pseudomonadati</taxon>
        <taxon>Bacteroidota</taxon>
        <taxon>Flavobacteriia</taxon>
        <taxon>Flavobacteriales</taxon>
        <taxon>Weeksellaceae</taxon>
        <taxon>Chryseobacterium group</taxon>
        <taxon>Chryseobacterium</taxon>
    </lineage>
</organism>
<evidence type="ECO:0000313" key="1">
    <source>
        <dbReference type="EMBL" id="PJJ64101.1"/>
    </source>
</evidence>
<dbReference type="InterPro" id="IPR039968">
    <property type="entry name" value="BcerS-like"/>
</dbReference>
<gene>
    <name evidence="1" type="ORF">CLV73_2456</name>
</gene>
<evidence type="ECO:0008006" key="3">
    <source>
        <dbReference type="Google" id="ProtNLM"/>
    </source>
</evidence>
<dbReference type="PANTHER" id="PTHR41368">
    <property type="entry name" value="PROTEIN YGHO"/>
    <property type="match status" value="1"/>
</dbReference>
<dbReference type="Proteomes" id="UP000228740">
    <property type="component" value="Unassembled WGS sequence"/>
</dbReference>
<dbReference type="InterPro" id="IPR016181">
    <property type="entry name" value="Acyl_CoA_acyltransferase"/>
</dbReference>
<protein>
    <recommendedName>
        <fullName evidence="3">N-acetyltransferase domain-containing protein</fullName>
    </recommendedName>
</protein>
<dbReference type="AlphaFoldDB" id="A0A2M9C0Z6"/>
<accession>A0A2M9C0Z6</accession>
<dbReference type="EMBL" id="PGFD01000002">
    <property type="protein sequence ID" value="PJJ64101.1"/>
    <property type="molecule type" value="Genomic_DNA"/>
</dbReference>
<reference evidence="1 2" key="1">
    <citation type="submission" date="2017-11" db="EMBL/GenBank/DDBJ databases">
        <title>Genomic Encyclopedia of Archaeal and Bacterial Type Strains, Phase II (KMG-II): From Individual Species to Whole Genera.</title>
        <authorList>
            <person name="Goeker M."/>
        </authorList>
    </citation>
    <scope>NUCLEOTIDE SEQUENCE [LARGE SCALE GENOMIC DNA]</scope>
    <source>
        <strain evidence="1 2">DSM 27617</strain>
    </source>
</reference>